<proteinExistence type="inferred from homology"/>
<dbReference type="FunFam" id="1.10.287.950:FF:000001">
    <property type="entry name" value="Methyl-accepting chemotaxis sensory transducer"/>
    <property type="match status" value="1"/>
</dbReference>
<dbReference type="CDD" id="cd06225">
    <property type="entry name" value="HAMP"/>
    <property type="match status" value="1"/>
</dbReference>
<keyword evidence="2" id="KW-1003">Cell membrane</keyword>
<dbReference type="PRINTS" id="PR00260">
    <property type="entry name" value="CHEMTRNSDUCR"/>
</dbReference>
<feature type="domain" description="Methyl-accepting transducer" evidence="14">
    <location>
        <begin position="274"/>
        <end position="503"/>
    </location>
</feature>
<comment type="caution">
    <text evidence="16">The sequence shown here is derived from an EMBL/GenBank/DDBJ whole genome shotgun (WGS) entry which is preliminary data.</text>
</comment>
<evidence type="ECO:0000256" key="1">
    <source>
        <dbReference type="ARBA" id="ARBA00004429"/>
    </source>
</evidence>
<keyword evidence="8 13" id="KW-0472">Membrane</keyword>
<dbReference type="AlphaFoldDB" id="A0A7W5P9S0"/>
<evidence type="ECO:0000256" key="10">
    <source>
        <dbReference type="ARBA" id="ARBA00029447"/>
    </source>
</evidence>
<evidence type="ECO:0000256" key="4">
    <source>
        <dbReference type="ARBA" id="ARBA00022500"/>
    </source>
</evidence>
<evidence type="ECO:0000259" key="14">
    <source>
        <dbReference type="PROSITE" id="PS50111"/>
    </source>
</evidence>
<evidence type="ECO:0000256" key="13">
    <source>
        <dbReference type="SAM" id="Phobius"/>
    </source>
</evidence>
<dbReference type="SMART" id="SM00304">
    <property type="entry name" value="HAMP"/>
    <property type="match status" value="1"/>
</dbReference>
<feature type="transmembrane region" description="Helical" evidence="13">
    <location>
        <begin position="12"/>
        <end position="34"/>
    </location>
</feature>
<dbReference type="InterPro" id="IPR003122">
    <property type="entry name" value="Tar_rcpt_lig-bd"/>
</dbReference>
<keyword evidence="6 13" id="KW-0812">Transmembrane</keyword>
<organism evidence="16 17">
    <name type="scientific">Halomonas campaniensis</name>
    <dbReference type="NCBI Taxonomy" id="213554"/>
    <lineage>
        <taxon>Bacteria</taxon>
        <taxon>Pseudomonadati</taxon>
        <taxon>Pseudomonadota</taxon>
        <taxon>Gammaproteobacteria</taxon>
        <taxon>Oceanospirillales</taxon>
        <taxon>Halomonadaceae</taxon>
        <taxon>Halomonas</taxon>
    </lineage>
</organism>
<keyword evidence="7 13" id="KW-1133">Transmembrane helix</keyword>
<keyword evidence="17" id="KW-1185">Reference proteome</keyword>
<dbReference type="Proteomes" id="UP000553442">
    <property type="component" value="Unassembled WGS sequence"/>
</dbReference>
<evidence type="ECO:0000256" key="5">
    <source>
        <dbReference type="ARBA" id="ARBA00022519"/>
    </source>
</evidence>
<evidence type="ECO:0000313" key="17">
    <source>
        <dbReference type="Proteomes" id="UP000553442"/>
    </source>
</evidence>
<keyword evidence="5" id="KW-0997">Cell inner membrane</keyword>
<dbReference type="InterPro" id="IPR003660">
    <property type="entry name" value="HAMP_dom"/>
</dbReference>
<dbReference type="Pfam" id="PF00672">
    <property type="entry name" value="HAMP"/>
    <property type="match status" value="1"/>
</dbReference>
<dbReference type="Gene3D" id="1.10.287.950">
    <property type="entry name" value="Methyl-accepting chemotaxis protein"/>
    <property type="match status" value="1"/>
</dbReference>
<dbReference type="SMART" id="SM00283">
    <property type="entry name" value="MA"/>
    <property type="match status" value="1"/>
</dbReference>
<evidence type="ECO:0000256" key="9">
    <source>
        <dbReference type="ARBA" id="ARBA00023224"/>
    </source>
</evidence>
<dbReference type="RefSeq" id="WP_183330005.1">
    <property type="nucleotide sequence ID" value="NZ_JACHZF010000004.1"/>
</dbReference>
<dbReference type="InterPro" id="IPR004090">
    <property type="entry name" value="Chemotax_Me-accpt_rcpt"/>
</dbReference>
<name>A0A7W5P9S0_9GAMM</name>
<dbReference type="EMBL" id="JACHZF010000004">
    <property type="protein sequence ID" value="MBB3329930.1"/>
    <property type="molecule type" value="Genomic_DNA"/>
</dbReference>
<feature type="region of interest" description="Disordered" evidence="12">
    <location>
        <begin position="519"/>
        <end position="562"/>
    </location>
</feature>
<evidence type="ECO:0000256" key="2">
    <source>
        <dbReference type="ARBA" id="ARBA00022475"/>
    </source>
</evidence>
<dbReference type="InterPro" id="IPR051310">
    <property type="entry name" value="MCP_chemotaxis"/>
</dbReference>
<dbReference type="Pfam" id="PF02203">
    <property type="entry name" value="TarH"/>
    <property type="match status" value="1"/>
</dbReference>
<dbReference type="GO" id="GO:0007165">
    <property type="term" value="P:signal transduction"/>
    <property type="evidence" value="ECO:0007669"/>
    <property type="project" value="UniProtKB-KW"/>
</dbReference>
<dbReference type="PROSITE" id="PS50885">
    <property type="entry name" value="HAMP"/>
    <property type="match status" value="1"/>
</dbReference>
<evidence type="ECO:0000313" key="16">
    <source>
        <dbReference type="EMBL" id="MBB3329930.1"/>
    </source>
</evidence>
<dbReference type="PANTHER" id="PTHR43531">
    <property type="entry name" value="PROTEIN ICFG"/>
    <property type="match status" value="1"/>
</dbReference>
<comment type="subcellular location">
    <subcellularLocation>
        <location evidence="1">Cell inner membrane</location>
        <topology evidence="1">Multi-pass membrane protein</topology>
    </subcellularLocation>
</comment>
<keyword evidence="9 11" id="KW-0807">Transducer</keyword>
<protein>
    <submittedName>
        <fullName evidence="16">Methyl-accepting chemotaxis protein</fullName>
    </submittedName>
</protein>
<dbReference type="PROSITE" id="PS50111">
    <property type="entry name" value="CHEMOTAXIS_TRANSDUC_2"/>
    <property type="match status" value="1"/>
</dbReference>
<dbReference type="GO" id="GO:0004888">
    <property type="term" value="F:transmembrane signaling receptor activity"/>
    <property type="evidence" value="ECO:0007669"/>
    <property type="project" value="InterPro"/>
</dbReference>
<keyword evidence="4" id="KW-0145">Chemotaxis</keyword>
<reference evidence="16 17" key="1">
    <citation type="submission" date="2020-08" db="EMBL/GenBank/DDBJ databases">
        <title>Genomic Encyclopedia of Archaeal and Bacterial Type Strains, Phase II (KMG-II): from individual species to whole genera.</title>
        <authorList>
            <person name="Goeker M."/>
        </authorList>
    </citation>
    <scope>NUCLEOTIDE SEQUENCE [LARGE SCALE GENOMIC DNA]</scope>
    <source>
        <strain evidence="16 17">5AG</strain>
    </source>
</reference>
<dbReference type="InterPro" id="IPR004089">
    <property type="entry name" value="MCPsignal_dom"/>
</dbReference>
<comment type="similarity">
    <text evidence="10">Belongs to the methyl-accepting chemotaxis (MCP) protein family.</text>
</comment>
<dbReference type="Pfam" id="PF00015">
    <property type="entry name" value="MCPsignal"/>
    <property type="match status" value="1"/>
</dbReference>
<evidence type="ECO:0000256" key="12">
    <source>
        <dbReference type="SAM" id="MobiDB-lite"/>
    </source>
</evidence>
<evidence type="ECO:0000256" key="3">
    <source>
        <dbReference type="ARBA" id="ARBA00022481"/>
    </source>
</evidence>
<accession>A0A7W5P9S0</accession>
<evidence type="ECO:0000256" key="11">
    <source>
        <dbReference type="PROSITE-ProRule" id="PRU00284"/>
    </source>
</evidence>
<feature type="domain" description="HAMP" evidence="15">
    <location>
        <begin position="217"/>
        <end position="269"/>
    </location>
</feature>
<keyword evidence="3" id="KW-0488">Methylation</keyword>
<feature type="region of interest" description="Disordered" evidence="12">
    <location>
        <begin position="424"/>
        <end position="444"/>
    </location>
</feature>
<dbReference type="GO" id="GO:0006935">
    <property type="term" value="P:chemotaxis"/>
    <property type="evidence" value="ECO:0007669"/>
    <property type="project" value="UniProtKB-KW"/>
</dbReference>
<evidence type="ECO:0000256" key="6">
    <source>
        <dbReference type="ARBA" id="ARBA00022692"/>
    </source>
</evidence>
<evidence type="ECO:0000259" key="15">
    <source>
        <dbReference type="PROSITE" id="PS50885"/>
    </source>
</evidence>
<dbReference type="PANTHER" id="PTHR43531:SF14">
    <property type="entry name" value="METHYL-ACCEPTING CHEMOTAXIS PROTEIN I-RELATED"/>
    <property type="match status" value="1"/>
</dbReference>
<evidence type="ECO:0000256" key="8">
    <source>
        <dbReference type="ARBA" id="ARBA00023136"/>
    </source>
</evidence>
<evidence type="ECO:0000256" key="7">
    <source>
        <dbReference type="ARBA" id="ARBA00022989"/>
    </source>
</evidence>
<gene>
    <name evidence="16" type="ORF">BDK63_000770</name>
</gene>
<dbReference type="SUPFAM" id="SSF58104">
    <property type="entry name" value="Methyl-accepting chemotaxis protein (MCP) signaling domain"/>
    <property type="match status" value="1"/>
</dbReference>
<sequence length="562" mass="60466">MKRLVNDLSIKAGLTLVMALLITFMLAMAAVGFVTNRAGSAALSELADTGIVQMNAINRSLVNLAEVRAALQDALDAGELEQNGRLAEEAKQVAARSLVRARERLAEFHSVSVPEGSRRAELIERVDAAFDTLTGEHFDAMLMAASLEEARSHWQGVGRASRQLDSVVRDFIQFSELRAEEMLASDAAGSRQTNLISLGLIVLAMLMVIASRQFLTMTIVTPIEKIIGHFNQIASGDLTARIEARGKNEIGRLWLGLQQMQQRLEGIVTELKVGSESIFTGSGEITTGSQDLASRTEEQAAALQETAASMDQLTATVKMNAEHALEANGLSSQAADTAMSSAEEAETMLGMMRELEQTSAQISDIVGMIDAISFQTNLLALNASVEAARAGEHGRGFAVVASEVRALASRSAASAAEIRTMLEASRRKTSESAEQASRSGDNIRKLAESVRRVASLMDDVTQATQEQSRGIEQVNIAISQIDSVTQQNAALVEQTSAAAASLEDQATRLANLTAAFTTRSGPQVDDTARQRVTRQPTGRPDGQREKPSSPQVPQRQEEWAEF</sequence>
<dbReference type="GO" id="GO:0005886">
    <property type="term" value="C:plasma membrane"/>
    <property type="evidence" value="ECO:0007669"/>
    <property type="project" value="UniProtKB-SubCell"/>
</dbReference>